<dbReference type="GO" id="GO:0003676">
    <property type="term" value="F:nucleic acid binding"/>
    <property type="evidence" value="ECO:0007669"/>
    <property type="project" value="InterPro"/>
</dbReference>
<keyword evidence="5" id="KW-0378">Hydrolase</keyword>
<gene>
    <name evidence="5" type="ORF">Z045_23185</name>
</gene>
<feature type="active site" description="Proton acceptor" evidence="1">
    <location>
        <position position="452"/>
    </location>
</feature>
<reference evidence="5 6" key="2">
    <citation type="journal article" date="2016" name="Genome Announc.">
        <title>Draft Genome Sequence of a Versatile Hydrocarbon-Degrading Bacterium, Rhodococcus pyridinivorans Strain KG-16, Collected from Oil Fields in India.</title>
        <authorList>
            <person name="Aggarwal R.K."/>
            <person name="Dawar C."/>
            <person name="Phanindranath R."/>
            <person name="Mutnuri L."/>
            <person name="Dayal A.M."/>
        </authorList>
    </citation>
    <scope>NUCLEOTIDE SEQUENCE [LARGE SCALE GENOMIC DNA]</scope>
    <source>
        <strain evidence="5 6">KG-16</strain>
    </source>
</reference>
<dbReference type="SUPFAM" id="SSF50494">
    <property type="entry name" value="Trypsin-like serine proteases"/>
    <property type="match status" value="1"/>
</dbReference>
<evidence type="ECO:0000256" key="2">
    <source>
        <dbReference type="PIRSR" id="PIRSR640255-2"/>
    </source>
</evidence>
<feature type="domain" description="DNA/RNA non-specific endonuclease/pyrophosphatase/phosphodiesterase" evidence="4">
    <location>
        <begin position="389"/>
        <end position="597"/>
    </location>
</feature>
<feature type="domain" description="ENPP1-3/EXOG-like endonuclease/phosphodiesterase" evidence="3">
    <location>
        <begin position="390"/>
        <end position="597"/>
    </location>
</feature>
<dbReference type="PATRIC" id="fig|1441730.3.peg.4853"/>
<name>A0A0V9UEN6_9NOCA</name>
<dbReference type="InterPro" id="IPR009003">
    <property type="entry name" value="Peptidase_S1_PA"/>
</dbReference>
<dbReference type="SMART" id="SM00892">
    <property type="entry name" value="Endonuclease_NS"/>
    <property type="match status" value="1"/>
</dbReference>
<sequence length="618" mass="67286">MATKNGRTSRTPRPEKDELAVALRKFIRTKGVGYLDDPNVSSVGVGYKHVDGKPTDELAVQFTVNEKVSEPEALEALGTSPLPESITVNGVEVPTDVIERSYEPAFHRVPEAATPLRKTRLDPIVPGVSVGHTSVSAGTIGCIVYDVDNHTPYMLSNWHVLHNATGRVGDTIVQPGPHDDNRINDNRVGRLVRSHLGPAGDCAVATIENRQFDPEICGLGVVPDAIGEPELGDKVIKSGRTTGITHGLVRRVDVIAKITYRGVGTKSIGGFEIGPDPKHPAADGEISSGGDSGAAWMFRSGPGAATTVLAGLHFAGEANGNSDEHALACLPQSVFEKLGVTLTPPASEESVANVGYDPNFLSTPVPLPEVTAEVKPDIAKANDGSEVLHYTHFSLTMRRSRRFAAWVAWNIDGGSMKKLSRKNIDFVKDPRLAADAQVGNELYRANRLDRGHLARRADLLWGSTSEAKKANTDSFFYTNITPQMDDFNQSARDGVWGKLEDAVFTDVDVDDLKVSAFGGPVFADDDREFRRVKIPREFWKVLVFVENGELKARGFLLSQNLDQLEVLDLDEFRVFQVPLTEIEQRALLRFPQALRDADLQVAAEAITEPLDSVAAIHW</sequence>
<dbReference type="InterPro" id="IPR020821">
    <property type="entry name" value="ENPP1-3/EXOG-like_nuc-like"/>
</dbReference>
<dbReference type="Pfam" id="PF01223">
    <property type="entry name" value="Endonuclease_NS"/>
    <property type="match status" value="1"/>
</dbReference>
<dbReference type="PANTHER" id="PTHR13966">
    <property type="entry name" value="ENDONUCLEASE RELATED"/>
    <property type="match status" value="1"/>
</dbReference>
<organism evidence="5 6">
    <name type="scientific">Rhodococcus pyridinivorans KG-16</name>
    <dbReference type="NCBI Taxonomy" id="1441730"/>
    <lineage>
        <taxon>Bacteria</taxon>
        <taxon>Bacillati</taxon>
        <taxon>Actinomycetota</taxon>
        <taxon>Actinomycetes</taxon>
        <taxon>Mycobacteriales</taxon>
        <taxon>Nocardiaceae</taxon>
        <taxon>Rhodococcus</taxon>
    </lineage>
</organism>
<evidence type="ECO:0000259" key="4">
    <source>
        <dbReference type="SMART" id="SM00892"/>
    </source>
</evidence>
<evidence type="ECO:0000259" key="3">
    <source>
        <dbReference type="SMART" id="SM00477"/>
    </source>
</evidence>
<evidence type="ECO:0000256" key="1">
    <source>
        <dbReference type="PIRSR" id="PIRSR640255-1"/>
    </source>
</evidence>
<dbReference type="Proteomes" id="UP000053060">
    <property type="component" value="Unassembled WGS sequence"/>
</dbReference>
<evidence type="ECO:0000313" key="5">
    <source>
        <dbReference type="EMBL" id="KSZ56502.1"/>
    </source>
</evidence>
<reference evidence="6" key="1">
    <citation type="submission" date="2015-01" db="EMBL/GenBank/DDBJ databases">
        <title>Draft genome sequence of Rhodococcus pyridinivorans strain KG-16, a hydrocarbon-degrading bacterium.</title>
        <authorList>
            <person name="Aggarwal R.K."/>
            <person name="Dawar C."/>
        </authorList>
    </citation>
    <scope>NUCLEOTIDE SEQUENCE [LARGE SCALE GENOMIC DNA]</scope>
    <source>
        <strain evidence="6">KG-16</strain>
    </source>
</reference>
<dbReference type="InterPro" id="IPR001604">
    <property type="entry name" value="Endo_G_ENPP1-like_dom"/>
</dbReference>
<accession>A0A0V9UEN6</accession>
<keyword evidence="2" id="KW-0479">Metal-binding</keyword>
<dbReference type="GO" id="GO:0046872">
    <property type="term" value="F:metal ion binding"/>
    <property type="evidence" value="ECO:0007669"/>
    <property type="project" value="UniProtKB-KW"/>
</dbReference>
<dbReference type="PANTHER" id="PTHR13966:SF5">
    <property type="entry name" value="ENDONUCLEASE G, MITOCHONDRIAL"/>
    <property type="match status" value="1"/>
</dbReference>
<dbReference type="AlphaFoldDB" id="A0A0V9UEN6"/>
<protein>
    <submittedName>
        <fullName evidence="5">Endonuclease</fullName>
    </submittedName>
</protein>
<dbReference type="SMART" id="SM00477">
    <property type="entry name" value="NUC"/>
    <property type="match status" value="1"/>
</dbReference>
<keyword evidence="5" id="KW-0540">Nuclease</keyword>
<dbReference type="InterPro" id="IPR040255">
    <property type="entry name" value="Non-specific_endonuclease"/>
</dbReference>
<dbReference type="RefSeq" id="WP_060654431.1">
    <property type="nucleotide sequence ID" value="NZ_AZXY01000015.1"/>
</dbReference>
<dbReference type="GO" id="GO:0004519">
    <property type="term" value="F:endonuclease activity"/>
    <property type="evidence" value="ECO:0007669"/>
    <property type="project" value="UniProtKB-KW"/>
</dbReference>
<dbReference type="GO" id="GO:0016787">
    <property type="term" value="F:hydrolase activity"/>
    <property type="evidence" value="ECO:0007669"/>
    <property type="project" value="InterPro"/>
</dbReference>
<feature type="binding site" evidence="2">
    <location>
        <position position="488"/>
    </location>
    <ligand>
        <name>Mg(2+)</name>
        <dbReference type="ChEBI" id="CHEBI:18420"/>
        <note>catalytic</note>
    </ligand>
</feature>
<dbReference type="SUPFAM" id="SSF54060">
    <property type="entry name" value="His-Me finger endonucleases"/>
    <property type="match status" value="1"/>
</dbReference>
<dbReference type="InterPro" id="IPR044925">
    <property type="entry name" value="His-Me_finger_sf"/>
</dbReference>
<dbReference type="CDD" id="cd00091">
    <property type="entry name" value="NUC"/>
    <property type="match status" value="1"/>
</dbReference>
<dbReference type="EMBL" id="AZXY01000015">
    <property type="protein sequence ID" value="KSZ56502.1"/>
    <property type="molecule type" value="Genomic_DNA"/>
</dbReference>
<dbReference type="InterPro" id="IPR044929">
    <property type="entry name" value="DNA/RNA_non-sp_Endonuclease_sf"/>
</dbReference>
<comment type="caution">
    <text evidence="5">The sequence shown here is derived from an EMBL/GenBank/DDBJ whole genome shotgun (WGS) entry which is preliminary data.</text>
</comment>
<proteinExistence type="predicted"/>
<evidence type="ECO:0000313" key="6">
    <source>
        <dbReference type="Proteomes" id="UP000053060"/>
    </source>
</evidence>
<keyword evidence="5" id="KW-0255">Endonuclease</keyword>
<dbReference type="Gene3D" id="3.40.570.10">
    <property type="entry name" value="Extracellular Endonuclease, subunit A"/>
    <property type="match status" value="1"/>
</dbReference>